<proteinExistence type="predicted"/>
<feature type="region of interest" description="Disordered" evidence="1">
    <location>
        <begin position="42"/>
        <end position="78"/>
    </location>
</feature>
<name>A0A034WLQ5_BACDO</name>
<evidence type="ECO:0000313" key="2">
    <source>
        <dbReference type="EMBL" id="JAC55272.1"/>
    </source>
</evidence>
<sequence>MTEVATNVINKAGAAILPPQPYEVTPPKPGEPSALQRLAALSAAAVAHDRENDKESDSESDSAYCDSDSDGNSDTDIDDSDFVTFSLPFRARSSTLPTALEGRKLAEVAKSAVRKMWSRRLRNRSICN</sequence>
<organism evidence="2">
    <name type="scientific">Bactrocera dorsalis</name>
    <name type="common">Oriental fruit fly</name>
    <name type="synonym">Dacus dorsalis</name>
    <dbReference type="NCBI Taxonomy" id="27457"/>
    <lineage>
        <taxon>Eukaryota</taxon>
        <taxon>Metazoa</taxon>
        <taxon>Ecdysozoa</taxon>
        <taxon>Arthropoda</taxon>
        <taxon>Hexapoda</taxon>
        <taxon>Insecta</taxon>
        <taxon>Pterygota</taxon>
        <taxon>Neoptera</taxon>
        <taxon>Endopterygota</taxon>
        <taxon>Diptera</taxon>
        <taxon>Brachycera</taxon>
        <taxon>Muscomorpha</taxon>
        <taxon>Tephritoidea</taxon>
        <taxon>Tephritidae</taxon>
        <taxon>Bactrocera</taxon>
        <taxon>Bactrocera</taxon>
    </lineage>
</organism>
<reference evidence="2" key="1">
    <citation type="journal article" date="2014" name="BMC Genomics">
        <title>Characterizing the developmental transcriptome of the oriental fruit fly, Bactrocera dorsalis (Diptera: Tephritidae) through comparative genomic analysis with Drosophila melanogaster utilizing modENCODE datasets.</title>
        <authorList>
            <person name="Geib S.M."/>
            <person name="Calla B."/>
            <person name="Hall B."/>
            <person name="Hou S."/>
            <person name="Manoukis N.C."/>
        </authorList>
    </citation>
    <scope>NUCLEOTIDE SEQUENCE</scope>
    <source>
        <strain evidence="2">Punador</strain>
    </source>
</reference>
<dbReference type="AlphaFoldDB" id="A0A034WLQ5"/>
<protein>
    <submittedName>
        <fullName evidence="2">Uncharacterized protein</fullName>
    </submittedName>
</protein>
<accession>A0A034WLQ5</accession>
<evidence type="ECO:0000256" key="1">
    <source>
        <dbReference type="SAM" id="MobiDB-lite"/>
    </source>
</evidence>
<dbReference type="EMBL" id="GAKP01003680">
    <property type="protein sequence ID" value="JAC55272.1"/>
    <property type="molecule type" value="Transcribed_RNA"/>
</dbReference>
<feature type="compositionally biased region" description="Acidic residues" evidence="1">
    <location>
        <begin position="67"/>
        <end position="78"/>
    </location>
</feature>
<feature type="compositionally biased region" description="Basic and acidic residues" evidence="1">
    <location>
        <begin position="47"/>
        <end position="57"/>
    </location>
</feature>